<dbReference type="EMBL" id="BGPR01077727">
    <property type="protein sequence ID" value="GBL67080.1"/>
    <property type="molecule type" value="Genomic_DNA"/>
</dbReference>
<evidence type="ECO:0000313" key="4">
    <source>
        <dbReference type="EMBL" id="GBL67115.1"/>
    </source>
</evidence>
<proteinExistence type="predicted"/>
<evidence type="ECO:0000313" key="2">
    <source>
        <dbReference type="EMBL" id="GBL67080.1"/>
    </source>
</evidence>
<feature type="chain" id="PRO_5036129064" evidence="1">
    <location>
        <begin position="19"/>
        <end position="116"/>
    </location>
</feature>
<keyword evidence="6" id="KW-1185">Reference proteome</keyword>
<protein>
    <submittedName>
        <fullName evidence="5">Uncharacterized protein</fullName>
    </submittedName>
</protein>
<dbReference type="EMBL" id="BGPR01077946">
    <property type="protein sequence ID" value="GBL68102.1"/>
    <property type="molecule type" value="Genomic_DNA"/>
</dbReference>
<feature type="signal peptide" evidence="1">
    <location>
        <begin position="1"/>
        <end position="18"/>
    </location>
</feature>
<keyword evidence="1" id="KW-0732">Signal</keyword>
<dbReference type="EMBL" id="BGPR01077735">
    <property type="protein sequence ID" value="GBL67115.1"/>
    <property type="molecule type" value="Genomic_DNA"/>
</dbReference>
<organism evidence="5 6">
    <name type="scientific">Araneus ventricosus</name>
    <name type="common">Orbweaver spider</name>
    <name type="synonym">Epeira ventricosa</name>
    <dbReference type="NCBI Taxonomy" id="182803"/>
    <lineage>
        <taxon>Eukaryota</taxon>
        <taxon>Metazoa</taxon>
        <taxon>Ecdysozoa</taxon>
        <taxon>Arthropoda</taxon>
        <taxon>Chelicerata</taxon>
        <taxon>Arachnida</taxon>
        <taxon>Araneae</taxon>
        <taxon>Araneomorphae</taxon>
        <taxon>Entelegynae</taxon>
        <taxon>Araneoidea</taxon>
        <taxon>Araneidae</taxon>
        <taxon>Araneus</taxon>
    </lineage>
</organism>
<evidence type="ECO:0000313" key="6">
    <source>
        <dbReference type="Proteomes" id="UP000499080"/>
    </source>
</evidence>
<evidence type="ECO:0000313" key="3">
    <source>
        <dbReference type="EMBL" id="GBL67110.1"/>
    </source>
</evidence>
<evidence type="ECO:0000256" key="1">
    <source>
        <dbReference type="SAM" id="SignalP"/>
    </source>
</evidence>
<accession>A0A4Y1ZUZ7</accession>
<dbReference type="EMBL" id="BGPR01077734">
    <property type="protein sequence ID" value="GBL67110.1"/>
    <property type="molecule type" value="Genomic_DNA"/>
</dbReference>
<evidence type="ECO:0000313" key="5">
    <source>
        <dbReference type="EMBL" id="GBL68102.1"/>
    </source>
</evidence>
<name>A0A4Y1ZUZ7_ARAVE</name>
<comment type="caution">
    <text evidence="5">The sequence shown here is derived from an EMBL/GenBank/DDBJ whole genome shotgun (WGS) entry which is preliminary data.</text>
</comment>
<sequence>MLLPLSLVLSFVMNNPEAENALSASTDGGIVFKSSPSFTIFYDRFSIESNNYNSCFTIFLKLEILLVEQRGTFVFEWIAFSNFSYDVKDFSPKVSVLYSSECKALDSDLSFLQNVL</sequence>
<gene>
    <name evidence="3" type="ORF">AVEN_155116_1</name>
    <name evidence="4" type="ORF">AVEN_158818_1</name>
    <name evidence="2" type="ORF">AVEN_229780_1</name>
    <name evidence="5" type="ORF">AVEN_267199_1</name>
</gene>
<reference evidence="5 6" key="1">
    <citation type="journal article" date="2019" name="Sci. Rep.">
        <title>Orb-weaving spider Araneus ventricosus genome elucidates the spidroin gene catalogue.</title>
        <authorList>
            <person name="Kono N."/>
            <person name="Nakamura H."/>
            <person name="Ohtoshi R."/>
            <person name="Moran D.A.P."/>
            <person name="Shinohara A."/>
            <person name="Yoshida Y."/>
            <person name="Fujiwara M."/>
            <person name="Mori M."/>
            <person name="Tomita M."/>
            <person name="Arakawa K."/>
        </authorList>
    </citation>
    <scope>NUCLEOTIDE SEQUENCE [LARGE SCALE GENOMIC DNA]</scope>
</reference>
<dbReference type="AlphaFoldDB" id="A0A4Y1ZUZ7"/>
<dbReference type="Proteomes" id="UP000499080">
    <property type="component" value="Unassembled WGS sequence"/>
</dbReference>